<dbReference type="InterPro" id="IPR050798">
    <property type="entry name" value="YhaM_exoribonuc/phosphodiest"/>
</dbReference>
<keyword evidence="5" id="KW-1185">Reference proteome</keyword>
<dbReference type="EMBL" id="FNFK01000003">
    <property type="protein sequence ID" value="SDJ75507.1"/>
    <property type="molecule type" value="Genomic_DNA"/>
</dbReference>
<keyword evidence="2" id="KW-0269">Exonuclease</keyword>
<dbReference type="PROSITE" id="PS51831">
    <property type="entry name" value="HD"/>
    <property type="match status" value="1"/>
</dbReference>
<sequence length="322" mass="37033">MKKLYEYQKDEQLNLFLLIKSAEEKKTRNNKPYLALILQDTSGEISANYWDASPNDVDQFKPGRVIKVDGRREEYNGAPQLRIKQMRLAQDDEPYNPDLYIERAPVNKDKMIEAFNQAVFDITNAHLNRIVRYIMKKYQREFFQSPAAKKNHHAYLGGLAFHTMSMLKIAKSITASYDLLNPSLLYAGIILHDVGKVIELSGPTATEYTLEGKLVGHIVLIYDEISKACVELKIDESHEDVLLLKHLVLAHHGEMEYGSPVRPQIPEAEIIHYIDQIDAKMNMMESALRKTEAGEFSERIWAMDNRSFFKSTVKNERPASEQ</sequence>
<evidence type="ECO:0000313" key="5">
    <source>
        <dbReference type="Proteomes" id="UP000199433"/>
    </source>
</evidence>
<keyword evidence="1" id="KW-0378">Hydrolase</keyword>
<proteinExistence type="predicted"/>
<evidence type="ECO:0000259" key="3">
    <source>
        <dbReference type="PROSITE" id="PS51831"/>
    </source>
</evidence>
<name>A0A1G8WBK6_9LACT</name>
<dbReference type="OrthoDB" id="9778453at2"/>
<dbReference type="InterPro" id="IPR004365">
    <property type="entry name" value="NA-bd_OB_tRNA"/>
</dbReference>
<dbReference type="SUPFAM" id="SSF109604">
    <property type="entry name" value="HD-domain/PDEase-like"/>
    <property type="match status" value="1"/>
</dbReference>
<dbReference type="CDD" id="cd00077">
    <property type="entry name" value="HDc"/>
    <property type="match status" value="1"/>
</dbReference>
<dbReference type="AlphaFoldDB" id="A0A1G8WBK6"/>
<dbReference type="Pfam" id="PF01336">
    <property type="entry name" value="tRNA_anti-codon"/>
    <property type="match status" value="1"/>
</dbReference>
<dbReference type="GO" id="GO:0031125">
    <property type="term" value="P:rRNA 3'-end processing"/>
    <property type="evidence" value="ECO:0007669"/>
    <property type="project" value="TreeGrafter"/>
</dbReference>
<dbReference type="CDD" id="cd04492">
    <property type="entry name" value="YhaM_OBF_like"/>
    <property type="match status" value="1"/>
</dbReference>
<accession>A0A1G8WBK6</accession>
<evidence type="ECO:0000256" key="1">
    <source>
        <dbReference type="ARBA" id="ARBA00022801"/>
    </source>
</evidence>
<dbReference type="GO" id="GO:0004527">
    <property type="term" value="F:exonuclease activity"/>
    <property type="evidence" value="ECO:0007669"/>
    <property type="project" value="UniProtKB-KW"/>
</dbReference>
<dbReference type="InterPro" id="IPR003607">
    <property type="entry name" value="HD/PDEase_dom"/>
</dbReference>
<dbReference type="Pfam" id="PF01966">
    <property type="entry name" value="HD"/>
    <property type="match status" value="1"/>
</dbReference>
<dbReference type="PANTHER" id="PTHR37294">
    <property type="entry name" value="3'-5' EXORIBONUCLEASE YHAM"/>
    <property type="match status" value="1"/>
</dbReference>
<reference evidence="5" key="1">
    <citation type="submission" date="2016-10" db="EMBL/GenBank/DDBJ databases">
        <authorList>
            <person name="Varghese N."/>
            <person name="Submissions S."/>
        </authorList>
    </citation>
    <scope>NUCLEOTIDE SEQUENCE [LARGE SCALE GENOMIC DNA]</scope>
    <source>
        <strain evidence="5">DSM 19181</strain>
    </source>
</reference>
<dbReference type="InterPro" id="IPR012340">
    <property type="entry name" value="NA-bd_OB-fold"/>
</dbReference>
<dbReference type="STRING" id="426701.SAMN04488098_100391"/>
<gene>
    <name evidence="4" type="ORF">SAMN04488098_100391</name>
</gene>
<dbReference type="Proteomes" id="UP000199433">
    <property type="component" value="Unassembled WGS sequence"/>
</dbReference>
<dbReference type="FunFam" id="1.10.3210.10:FF:000008">
    <property type="entry name" value="3'-5' exoribonuclease YhaM"/>
    <property type="match status" value="1"/>
</dbReference>
<feature type="domain" description="HD" evidence="3">
    <location>
        <begin position="159"/>
        <end position="280"/>
    </location>
</feature>
<dbReference type="Gene3D" id="1.10.3210.10">
    <property type="entry name" value="Hypothetical protein af1432"/>
    <property type="match status" value="1"/>
</dbReference>
<dbReference type="PANTHER" id="PTHR37294:SF1">
    <property type="entry name" value="3'-5' EXORIBONUCLEASE YHAM"/>
    <property type="match status" value="1"/>
</dbReference>
<dbReference type="RefSeq" id="WP_091264714.1">
    <property type="nucleotide sequence ID" value="NZ_FNFK01000003.1"/>
</dbReference>
<evidence type="ECO:0000256" key="2">
    <source>
        <dbReference type="ARBA" id="ARBA00022839"/>
    </source>
</evidence>
<dbReference type="Gene3D" id="2.40.50.140">
    <property type="entry name" value="Nucleic acid-binding proteins"/>
    <property type="match status" value="1"/>
</dbReference>
<dbReference type="GO" id="GO:0003676">
    <property type="term" value="F:nucleic acid binding"/>
    <property type="evidence" value="ECO:0007669"/>
    <property type="project" value="InterPro"/>
</dbReference>
<keyword evidence="2" id="KW-0540">Nuclease</keyword>
<protein>
    <submittedName>
        <fullName evidence="4">3'-5' exoribonuclease</fullName>
    </submittedName>
</protein>
<organism evidence="4 5">
    <name type="scientific">Alkalibacterium thalassium</name>
    <dbReference type="NCBI Taxonomy" id="426701"/>
    <lineage>
        <taxon>Bacteria</taxon>
        <taxon>Bacillati</taxon>
        <taxon>Bacillota</taxon>
        <taxon>Bacilli</taxon>
        <taxon>Lactobacillales</taxon>
        <taxon>Carnobacteriaceae</taxon>
        <taxon>Alkalibacterium</taxon>
    </lineage>
</organism>
<dbReference type="InterPro" id="IPR006674">
    <property type="entry name" value="HD_domain"/>
</dbReference>
<evidence type="ECO:0000313" key="4">
    <source>
        <dbReference type="EMBL" id="SDJ75507.1"/>
    </source>
</evidence>